<evidence type="ECO:0000313" key="2">
    <source>
        <dbReference type="EMBL" id="GIY93125.1"/>
    </source>
</evidence>
<organism evidence="2 3">
    <name type="scientific">Caerostris extrusa</name>
    <name type="common">Bark spider</name>
    <name type="synonym">Caerostris bankana</name>
    <dbReference type="NCBI Taxonomy" id="172846"/>
    <lineage>
        <taxon>Eukaryota</taxon>
        <taxon>Metazoa</taxon>
        <taxon>Ecdysozoa</taxon>
        <taxon>Arthropoda</taxon>
        <taxon>Chelicerata</taxon>
        <taxon>Arachnida</taxon>
        <taxon>Araneae</taxon>
        <taxon>Araneomorphae</taxon>
        <taxon>Entelegynae</taxon>
        <taxon>Araneoidea</taxon>
        <taxon>Araneidae</taxon>
        <taxon>Caerostris</taxon>
    </lineage>
</organism>
<dbReference type="EMBL" id="BPLR01017629">
    <property type="protein sequence ID" value="GIY93125.1"/>
    <property type="molecule type" value="Genomic_DNA"/>
</dbReference>
<gene>
    <name evidence="2" type="ORF">CEXT_86671</name>
</gene>
<name>A0AAV4XFX9_CAEEX</name>
<feature type="signal peptide" evidence="1">
    <location>
        <begin position="1"/>
        <end position="24"/>
    </location>
</feature>
<protein>
    <submittedName>
        <fullName evidence="2">Uncharacterized protein</fullName>
    </submittedName>
</protein>
<evidence type="ECO:0000313" key="3">
    <source>
        <dbReference type="Proteomes" id="UP001054945"/>
    </source>
</evidence>
<feature type="chain" id="PRO_5043708314" evidence="1">
    <location>
        <begin position="25"/>
        <end position="73"/>
    </location>
</feature>
<keyword evidence="3" id="KW-1185">Reference proteome</keyword>
<comment type="caution">
    <text evidence="2">The sequence shown here is derived from an EMBL/GenBank/DDBJ whole genome shotgun (WGS) entry which is preliminary data.</text>
</comment>
<accession>A0AAV4XFX9</accession>
<dbReference type="AlphaFoldDB" id="A0AAV4XFX9"/>
<sequence length="73" mass="8274">RGIYSLHFTHTWLISLTLNVTLKGYLLQVFKDTEHFPRPSGHPTADFGCLFSRNFHPEWQAEATAGVRAADSD</sequence>
<keyword evidence="1" id="KW-0732">Signal</keyword>
<feature type="non-terminal residue" evidence="2">
    <location>
        <position position="1"/>
    </location>
</feature>
<proteinExistence type="predicted"/>
<evidence type="ECO:0000256" key="1">
    <source>
        <dbReference type="SAM" id="SignalP"/>
    </source>
</evidence>
<reference evidence="2 3" key="1">
    <citation type="submission" date="2021-06" db="EMBL/GenBank/DDBJ databases">
        <title>Caerostris extrusa draft genome.</title>
        <authorList>
            <person name="Kono N."/>
            <person name="Arakawa K."/>
        </authorList>
    </citation>
    <scope>NUCLEOTIDE SEQUENCE [LARGE SCALE GENOMIC DNA]</scope>
</reference>
<dbReference type="Proteomes" id="UP001054945">
    <property type="component" value="Unassembled WGS sequence"/>
</dbReference>